<evidence type="ECO:0000313" key="3">
    <source>
        <dbReference type="Proteomes" id="UP001251528"/>
    </source>
</evidence>
<organism evidence="2 3">
    <name type="scientific">Conoideocrella luteorostrata</name>
    <dbReference type="NCBI Taxonomy" id="1105319"/>
    <lineage>
        <taxon>Eukaryota</taxon>
        <taxon>Fungi</taxon>
        <taxon>Dikarya</taxon>
        <taxon>Ascomycota</taxon>
        <taxon>Pezizomycotina</taxon>
        <taxon>Sordariomycetes</taxon>
        <taxon>Hypocreomycetidae</taxon>
        <taxon>Hypocreales</taxon>
        <taxon>Clavicipitaceae</taxon>
        <taxon>Conoideocrella</taxon>
    </lineage>
</organism>
<dbReference type="Gene3D" id="3.40.50.720">
    <property type="entry name" value="NAD(P)-binding Rossmann-like Domain"/>
    <property type="match status" value="1"/>
</dbReference>
<dbReference type="InterPro" id="IPR016040">
    <property type="entry name" value="NAD(P)-bd_dom"/>
</dbReference>
<dbReference type="SUPFAM" id="SSF51735">
    <property type="entry name" value="NAD(P)-binding Rossmann-fold domains"/>
    <property type="match status" value="1"/>
</dbReference>
<name>A0AAJ0CSV9_9HYPO</name>
<dbReference type="Gene3D" id="3.90.25.10">
    <property type="entry name" value="UDP-galactose 4-epimerase, domain 1"/>
    <property type="match status" value="1"/>
</dbReference>
<feature type="domain" description="NAD(P)-binding" evidence="1">
    <location>
        <begin position="10"/>
        <end position="119"/>
    </location>
</feature>
<evidence type="ECO:0000259" key="1">
    <source>
        <dbReference type="Pfam" id="PF13460"/>
    </source>
</evidence>
<evidence type="ECO:0000313" key="2">
    <source>
        <dbReference type="EMBL" id="KAK2605939.1"/>
    </source>
</evidence>
<dbReference type="Pfam" id="PF13460">
    <property type="entry name" value="NAD_binding_10"/>
    <property type="match status" value="1"/>
</dbReference>
<dbReference type="EMBL" id="JASWJB010000049">
    <property type="protein sequence ID" value="KAK2605939.1"/>
    <property type="molecule type" value="Genomic_DNA"/>
</dbReference>
<protein>
    <recommendedName>
        <fullName evidence="1">NAD(P)-binding domain-containing protein</fullName>
    </recommendedName>
</protein>
<sequence>MTYHMTVLPASSRAGASTIRFLLEANSQLHIQGIYRDPSKAPAAFREHANFQAVKGDVSQASSLDFTGSDAVFYNQPPTYDGSDLGEFASETATNVKNALVAAGVKKLVILSALGSQYESGIGVLRINHISDEILKDAVPEVVVIRAGYFAEDFSHVFESIKADPPKIISQFTPSDWKVPIVSVQDVGEQSARALLERRSGVPSPHFMRLFGPRLYSSDDVQAAVKEITGTNAELVLPEKDGIVDFFAQQFPRGVAEELAEMVVASLEGGNIAKEYEYNDDTIVGKMELVDALRLKYHVAA</sequence>
<reference evidence="2" key="1">
    <citation type="submission" date="2023-06" db="EMBL/GenBank/DDBJ databases">
        <title>Conoideocrella luteorostrata (Hypocreales: Clavicipitaceae), a potential biocontrol fungus for elongate hemlock scale in United States Christmas tree production areas.</title>
        <authorList>
            <person name="Barrett H."/>
            <person name="Lovett B."/>
            <person name="Macias A.M."/>
            <person name="Stajich J.E."/>
            <person name="Kasson M.T."/>
        </authorList>
    </citation>
    <scope>NUCLEOTIDE SEQUENCE</scope>
    <source>
        <strain evidence="2">ARSEF 14590</strain>
    </source>
</reference>
<proteinExistence type="predicted"/>
<gene>
    <name evidence="2" type="ORF">QQS21_003665</name>
</gene>
<dbReference type="PANTHER" id="PTHR43162:SF1">
    <property type="entry name" value="PRESTALK A DIFFERENTIATION PROTEIN A"/>
    <property type="match status" value="1"/>
</dbReference>
<dbReference type="InterPro" id="IPR051604">
    <property type="entry name" value="Ergot_Alk_Oxidoreductase"/>
</dbReference>
<keyword evidence="3" id="KW-1185">Reference proteome</keyword>
<dbReference type="Proteomes" id="UP001251528">
    <property type="component" value="Unassembled WGS sequence"/>
</dbReference>
<dbReference type="PANTHER" id="PTHR43162">
    <property type="match status" value="1"/>
</dbReference>
<dbReference type="AlphaFoldDB" id="A0AAJ0CSV9"/>
<accession>A0AAJ0CSV9</accession>
<comment type="caution">
    <text evidence="2">The sequence shown here is derived from an EMBL/GenBank/DDBJ whole genome shotgun (WGS) entry which is preliminary data.</text>
</comment>
<dbReference type="InterPro" id="IPR036291">
    <property type="entry name" value="NAD(P)-bd_dom_sf"/>
</dbReference>